<evidence type="ECO:0000256" key="10">
    <source>
        <dbReference type="SAM" id="Phobius"/>
    </source>
</evidence>
<keyword evidence="13" id="KW-1185">Reference proteome</keyword>
<dbReference type="PROSITE" id="PS50259">
    <property type="entry name" value="G_PROTEIN_RECEP_F3_4"/>
    <property type="match status" value="1"/>
</dbReference>
<feature type="transmembrane region" description="Helical" evidence="10">
    <location>
        <begin position="243"/>
        <end position="267"/>
    </location>
</feature>
<feature type="domain" description="G-protein coupled receptors family 3 profile" evidence="11">
    <location>
        <begin position="163"/>
        <end position="281"/>
    </location>
</feature>
<feature type="transmembrane region" description="Helical" evidence="10">
    <location>
        <begin position="176"/>
        <end position="199"/>
    </location>
</feature>
<dbReference type="PROSITE" id="PS00981">
    <property type="entry name" value="G_PROTEIN_RECEP_F3_3"/>
    <property type="match status" value="1"/>
</dbReference>
<evidence type="ECO:0000256" key="4">
    <source>
        <dbReference type="ARBA" id="ARBA00022989"/>
    </source>
</evidence>
<evidence type="ECO:0000259" key="11">
    <source>
        <dbReference type="PROSITE" id="PS50259"/>
    </source>
</evidence>
<evidence type="ECO:0000256" key="1">
    <source>
        <dbReference type="ARBA" id="ARBA00004651"/>
    </source>
</evidence>
<evidence type="ECO:0000256" key="2">
    <source>
        <dbReference type="ARBA" id="ARBA00022475"/>
    </source>
</evidence>
<dbReference type="InterPro" id="IPR017979">
    <property type="entry name" value="GPCR_3_CS"/>
</dbReference>
<keyword evidence="3 10" id="KW-0812">Transmembrane</keyword>
<proteinExistence type="predicted"/>
<feature type="transmembrane region" description="Helical" evidence="10">
    <location>
        <begin position="211"/>
        <end position="231"/>
    </location>
</feature>
<dbReference type="PANTHER" id="PTHR24061:SF528">
    <property type="entry name" value="C-FAMILY ODORANT RECEPTOR OLFCD2-RELATED"/>
    <property type="match status" value="1"/>
</dbReference>
<evidence type="ECO:0000313" key="13">
    <source>
        <dbReference type="Proteomes" id="UP001476798"/>
    </source>
</evidence>
<name>A0ABV0MIM3_9TELE</name>
<accession>A0ABV0MIM3</accession>
<protein>
    <recommendedName>
        <fullName evidence="11">G-protein coupled receptors family 3 profile domain-containing protein</fullName>
    </recommendedName>
</protein>
<organism evidence="12 13">
    <name type="scientific">Goodea atripinnis</name>
    <dbReference type="NCBI Taxonomy" id="208336"/>
    <lineage>
        <taxon>Eukaryota</taxon>
        <taxon>Metazoa</taxon>
        <taxon>Chordata</taxon>
        <taxon>Craniata</taxon>
        <taxon>Vertebrata</taxon>
        <taxon>Euteleostomi</taxon>
        <taxon>Actinopterygii</taxon>
        <taxon>Neopterygii</taxon>
        <taxon>Teleostei</taxon>
        <taxon>Neoteleostei</taxon>
        <taxon>Acanthomorphata</taxon>
        <taxon>Ovalentaria</taxon>
        <taxon>Atherinomorphae</taxon>
        <taxon>Cyprinodontiformes</taxon>
        <taxon>Goodeidae</taxon>
        <taxon>Goodea</taxon>
    </lineage>
</organism>
<keyword evidence="9" id="KW-0807">Transducer</keyword>
<evidence type="ECO:0000256" key="3">
    <source>
        <dbReference type="ARBA" id="ARBA00022692"/>
    </source>
</evidence>
<keyword evidence="5" id="KW-0297">G-protein coupled receptor</keyword>
<evidence type="ECO:0000256" key="7">
    <source>
        <dbReference type="ARBA" id="ARBA00023170"/>
    </source>
</evidence>
<dbReference type="SUPFAM" id="SSF53822">
    <property type="entry name" value="Periplasmic binding protein-like I"/>
    <property type="match status" value="1"/>
</dbReference>
<dbReference type="InterPro" id="IPR038550">
    <property type="entry name" value="GPCR_3_9-Cys_sf"/>
</dbReference>
<dbReference type="InterPro" id="IPR028082">
    <property type="entry name" value="Peripla_BP_I"/>
</dbReference>
<keyword evidence="8" id="KW-0325">Glycoprotein</keyword>
<reference evidence="12 13" key="1">
    <citation type="submission" date="2021-06" db="EMBL/GenBank/DDBJ databases">
        <authorList>
            <person name="Palmer J.M."/>
        </authorList>
    </citation>
    <scope>NUCLEOTIDE SEQUENCE [LARGE SCALE GENOMIC DNA]</scope>
    <source>
        <strain evidence="12 13">GA_2019</strain>
        <tissue evidence="12">Muscle</tissue>
    </source>
</reference>
<keyword evidence="4 10" id="KW-1133">Transmembrane helix</keyword>
<dbReference type="Gene3D" id="2.10.50.30">
    <property type="entry name" value="GPCR, family 3, nine cysteines domain"/>
    <property type="match status" value="1"/>
</dbReference>
<dbReference type="Proteomes" id="UP001476798">
    <property type="component" value="Unassembled WGS sequence"/>
</dbReference>
<feature type="non-terminal residue" evidence="12">
    <location>
        <position position="1"/>
    </location>
</feature>
<evidence type="ECO:0000256" key="8">
    <source>
        <dbReference type="ARBA" id="ARBA00023180"/>
    </source>
</evidence>
<gene>
    <name evidence="12" type="ORF">GOODEAATRI_017462</name>
</gene>
<evidence type="ECO:0000256" key="6">
    <source>
        <dbReference type="ARBA" id="ARBA00023136"/>
    </source>
</evidence>
<dbReference type="InterPro" id="IPR000337">
    <property type="entry name" value="GPCR_3"/>
</dbReference>
<evidence type="ECO:0000256" key="5">
    <source>
        <dbReference type="ARBA" id="ARBA00023040"/>
    </source>
</evidence>
<dbReference type="InterPro" id="IPR001828">
    <property type="entry name" value="ANF_lig-bd_rcpt"/>
</dbReference>
<dbReference type="Pfam" id="PF00003">
    <property type="entry name" value="7tm_3"/>
    <property type="match status" value="1"/>
</dbReference>
<dbReference type="PANTHER" id="PTHR24061">
    <property type="entry name" value="CALCIUM-SENSING RECEPTOR-RELATED"/>
    <property type="match status" value="1"/>
</dbReference>
<comment type="subcellular location">
    <subcellularLocation>
        <location evidence="1">Cell membrane</location>
        <topology evidence="1">Multi-pass membrane protein</topology>
    </subcellularLocation>
</comment>
<dbReference type="InterPro" id="IPR017978">
    <property type="entry name" value="GPCR_3_C"/>
</dbReference>
<dbReference type="Gene3D" id="3.40.50.2300">
    <property type="match status" value="1"/>
</dbReference>
<evidence type="ECO:0000313" key="12">
    <source>
        <dbReference type="EMBL" id="MEQ2158955.1"/>
    </source>
</evidence>
<dbReference type="EMBL" id="JAHRIO010001421">
    <property type="protein sequence ID" value="MEQ2158955.1"/>
    <property type="molecule type" value="Genomic_DNA"/>
</dbReference>
<keyword evidence="2" id="KW-1003">Cell membrane</keyword>
<keyword evidence="6 10" id="KW-0472">Membrane</keyword>
<sequence length="281" mass="30999">AIGVAIQQSVIPGLRDFLLNLSPSQVAASSVLTEFWEDAFNCKLKNYDLDKRTCGGTEDIRTLSSPYTETSQLRITNMAYKAVYAVAHAIHDSVCQETNETIQCDKHIKLESSQVPVSSCSESCPPGTRKVLQKGKPICCYDCISCPEGEISNMTVKNLSTYKEKIILECALGSAIGFWAVLGYIGLLAVFCFVLAVLARKLPDNFNEAKMITFSMLIFCAVWITFIPAYISSPGKFTVAVEIFAILASSFGLILCIFAPKFFIILFQPEKNTKKFVMTKS</sequence>
<keyword evidence="7" id="KW-0675">Receptor</keyword>
<dbReference type="Pfam" id="PF01094">
    <property type="entry name" value="ANF_receptor"/>
    <property type="match status" value="1"/>
</dbReference>
<comment type="caution">
    <text evidence="12">The sequence shown here is derived from an EMBL/GenBank/DDBJ whole genome shotgun (WGS) entry which is preliminary data.</text>
</comment>
<dbReference type="InterPro" id="IPR000068">
    <property type="entry name" value="GPCR_3_Ca_sens_rcpt-rel"/>
</dbReference>
<evidence type="ECO:0000256" key="9">
    <source>
        <dbReference type="ARBA" id="ARBA00023224"/>
    </source>
</evidence>
<dbReference type="PRINTS" id="PR00248">
    <property type="entry name" value="GPCRMGR"/>
</dbReference>